<protein>
    <submittedName>
        <fullName evidence="1">Uncharacterized protein</fullName>
    </submittedName>
</protein>
<dbReference type="AlphaFoldDB" id="A0A8C6HMM3"/>
<organism evidence="1 2">
    <name type="scientific">Mus spicilegus</name>
    <name type="common">Mound-building mouse</name>
    <dbReference type="NCBI Taxonomy" id="10103"/>
    <lineage>
        <taxon>Eukaryota</taxon>
        <taxon>Metazoa</taxon>
        <taxon>Chordata</taxon>
        <taxon>Craniata</taxon>
        <taxon>Vertebrata</taxon>
        <taxon>Euteleostomi</taxon>
        <taxon>Mammalia</taxon>
        <taxon>Eutheria</taxon>
        <taxon>Euarchontoglires</taxon>
        <taxon>Glires</taxon>
        <taxon>Rodentia</taxon>
        <taxon>Myomorpha</taxon>
        <taxon>Muroidea</taxon>
        <taxon>Muridae</taxon>
        <taxon>Murinae</taxon>
        <taxon>Mus</taxon>
        <taxon>Mus</taxon>
    </lineage>
</organism>
<reference evidence="1" key="1">
    <citation type="submission" date="2025-08" db="UniProtKB">
        <authorList>
            <consortium name="Ensembl"/>
        </authorList>
    </citation>
    <scope>IDENTIFICATION</scope>
</reference>
<name>A0A8C6HMM3_MUSSI</name>
<dbReference type="Proteomes" id="UP000694415">
    <property type="component" value="Unplaced"/>
</dbReference>
<proteinExistence type="predicted"/>
<sequence length="147" mass="15888">MRMPGSQQGKRSCGAEAQRVQATACVQSLKAVYTQETLKPWSKRTPAVDTGTHSLRLLVREDARGPSSCEIAVDFEGVPGAPLVGIDPVFAWISETGRQIHENGSLDCPQKPLQHFSLAVKCTARAIKPPTPPPFLSHSTLLFLRGA</sequence>
<dbReference type="Ensembl" id="ENSMSIT00000029943.1">
    <property type="protein sequence ID" value="ENSMSIP00000023750.1"/>
    <property type="gene ID" value="ENSMSIG00000020105.1"/>
</dbReference>
<reference evidence="1" key="2">
    <citation type="submission" date="2025-09" db="UniProtKB">
        <authorList>
            <consortium name="Ensembl"/>
        </authorList>
    </citation>
    <scope>IDENTIFICATION</scope>
</reference>
<keyword evidence="2" id="KW-1185">Reference proteome</keyword>
<accession>A0A8C6HMM3</accession>
<evidence type="ECO:0000313" key="2">
    <source>
        <dbReference type="Proteomes" id="UP000694415"/>
    </source>
</evidence>
<evidence type="ECO:0000313" key="1">
    <source>
        <dbReference type="Ensembl" id="ENSMSIP00000023750.1"/>
    </source>
</evidence>
<dbReference type="GeneTree" id="ENSGT01030000236295"/>